<keyword evidence="2" id="KW-1185">Reference proteome</keyword>
<dbReference type="Proteomes" id="UP000428260">
    <property type="component" value="Chromosome"/>
</dbReference>
<evidence type="ECO:0000313" key="1">
    <source>
        <dbReference type="EMBL" id="QGY44753.1"/>
    </source>
</evidence>
<name>A0A6I6K044_9BACT</name>
<evidence type="ECO:0000313" key="2">
    <source>
        <dbReference type="Proteomes" id="UP000428260"/>
    </source>
</evidence>
<gene>
    <name evidence="1" type="ORF">GM418_14070</name>
</gene>
<dbReference type="KEGG" id="mcos:GM418_14070"/>
<organism evidence="1 2">
    <name type="scientific">Maribellus comscasis</name>
    <dbReference type="NCBI Taxonomy" id="2681766"/>
    <lineage>
        <taxon>Bacteria</taxon>
        <taxon>Pseudomonadati</taxon>
        <taxon>Bacteroidota</taxon>
        <taxon>Bacteroidia</taxon>
        <taxon>Marinilabiliales</taxon>
        <taxon>Prolixibacteraceae</taxon>
        <taxon>Maribellus</taxon>
    </lineage>
</organism>
<dbReference type="SUPFAM" id="SSF143631">
    <property type="entry name" value="ApbE-like"/>
    <property type="match status" value="1"/>
</dbReference>
<accession>A0A6I6K044</accession>
<dbReference type="EMBL" id="CP046401">
    <property type="protein sequence ID" value="QGY44753.1"/>
    <property type="molecule type" value="Genomic_DNA"/>
</dbReference>
<dbReference type="InterPro" id="IPR003374">
    <property type="entry name" value="ApbE-like_sf"/>
</dbReference>
<reference evidence="1 2" key="1">
    <citation type="submission" date="2019-11" db="EMBL/GenBank/DDBJ databases">
        <authorList>
            <person name="Zheng R.K."/>
            <person name="Sun C.M."/>
        </authorList>
    </citation>
    <scope>NUCLEOTIDE SEQUENCE [LARGE SCALE GENOMIC DNA]</scope>
    <source>
        <strain evidence="1 2">WC007</strain>
    </source>
</reference>
<protein>
    <submittedName>
        <fullName evidence="1">UPF0280 family protein</fullName>
    </submittedName>
</protein>
<dbReference type="RefSeq" id="WP_158867362.1">
    <property type="nucleotide sequence ID" value="NZ_CP046401.1"/>
</dbReference>
<proteinExistence type="predicted"/>
<dbReference type="AlphaFoldDB" id="A0A6I6K044"/>
<dbReference type="Gene3D" id="3.10.520.10">
    <property type="entry name" value="ApbE-like domains"/>
    <property type="match status" value="1"/>
</dbReference>
<sequence length="248" mass="27388">MFEERTYRTQFNTGRFTGFEVEFKETDLWIGVNPDSFKPEMKEIAFSRIKSLRKKLDEYIKTEPFFKKSLKPFHPSENAPPEAKEMASTAEKAGIGPMATVAGLFAREIGKELKKNFQTEEIIVENGGDIFALLNKELVLSVFAGNSPLSERIGLAIPDGMSEFGICTSAGTIGPSFSAGKADAVVVICDDVVLADAFATAFGNKVKSPNDVEKVINMAEKYPEIKSLLIICEDQIGIRGDFEIRLLK</sequence>